<reference evidence="4" key="1">
    <citation type="submission" date="2020-10" db="EMBL/GenBank/DDBJ databases">
        <authorList>
            <person name="Gilroy R."/>
        </authorList>
    </citation>
    <scope>NUCLEOTIDE SEQUENCE</scope>
    <source>
        <strain evidence="4">CHK190-19873</strain>
    </source>
</reference>
<dbReference type="Proteomes" id="UP000823935">
    <property type="component" value="Unassembled WGS sequence"/>
</dbReference>
<feature type="compositionally biased region" description="Polar residues" evidence="1">
    <location>
        <begin position="540"/>
        <end position="549"/>
    </location>
</feature>
<dbReference type="AlphaFoldDB" id="A0A9D1ERS6"/>
<protein>
    <submittedName>
        <fullName evidence="4">TerB N-terminal domain-containing protein</fullName>
    </submittedName>
</protein>
<organism evidence="4 5">
    <name type="scientific">Candidatus Limivivens intestinipullorum</name>
    <dbReference type="NCBI Taxonomy" id="2840858"/>
    <lineage>
        <taxon>Bacteria</taxon>
        <taxon>Bacillati</taxon>
        <taxon>Bacillota</taxon>
        <taxon>Clostridia</taxon>
        <taxon>Lachnospirales</taxon>
        <taxon>Lachnospiraceae</taxon>
        <taxon>Lachnospiraceae incertae sedis</taxon>
        <taxon>Candidatus Limivivens</taxon>
    </lineage>
</organism>
<evidence type="ECO:0000313" key="4">
    <source>
        <dbReference type="EMBL" id="HIS30718.1"/>
    </source>
</evidence>
<gene>
    <name evidence="4" type="ORF">IAB44_04085</name>
</gene>
<dbReference type="Gene3D" id="3.90.1150.30">
    <property type="match status" value="1"/>
</dbReference>
<evidence type="ECO:0000259" key="3">
    <source>
        <dbReference type="Pfam" id="PF15615"/>
    </source>
</evidence>
<feature type="domain" description="TerB N-terminal" evidence="2">
    <location>
        <begin position="147"/>
        <end position="359"/>
    </location>
</feature>
<dbReference type="EMBL" id="DVIQ01000022">
    <property type="protein sequence ID" value="HIS30718.1"/>
    <property type="molecule type" value="Genomic_DNA"/>
</dbReference>
<feature type="domain" description="TerB-C" evidence="3">
    <location>
        <begin position="473"/>
        <end position="654"/>
    </location>
</feature>
<evidence type="ECO:0000313" key="5">
    <source>
        <dbReference type="Proteomes" id="UP000823935"/>
    </source>
</evidence>
<reference evidence="4" key="2">
    <citation type="journal article" date="2021" name="PeerJ">
        <title>Extensive microbial diversity within the chicken gut microbiome revealed by metagenomics and culture.</title>
        <authorList>
            <person name="Gilroy R."/>
            <person name="Ravi A."/>
            <person name="Getino M."/>
            <person name="Pursley I."/>
            <person name="Horton D.L."/>
            <person name="Alikhan N.F."/>
            <person name="Baker D."/>
            <person name="Gharbi K."/>
            <person name="Hall N."/>
            <person name="Watson M."/>
            <person name="Adriaenssens E.M."/>
            <person name="Foster-Nyarko E."/>
            <person name="Jarju S."/>
            <person name="Secka A."/>
            <person name="Antonio M."/>
            <person name="Oren A."/>
            <person name="Chaudhuri R.R."/>
            <person name="La Ragione R."/>
            <person name="Hildebrand F."/>
            <person name="Pallen M.J."/>
        </authorList>
    </citation>
    <scope>NUCLEOTIDE SEQUENCE</scope>
    <source>
        <strain evidence="4">CHK190-19873</strain>
    </source>
</reference>
<dbReference type="InterPro" id="IPR028932">
    <property type="entry name" value="TerB-C"/>
</dbReference>
<dbReference type="Pfam" id="PF13208">
    <property type="entry name" value="TerB_N"/>
    <property type="match status" value="1"/>
</dbReference>
<evidence type="ECO:0000259" key="2">
    <source>
        <dbReference type="Pfam" id="PF13208"/>
    </source>
</evidence>
<dbReference type="InterPro" id="IPR025266">
    <property type="entry name" value="TerB_N"/>
</dbReference>
<sequence length="664" mass="75377">MELSELTAYAKEKFHIREQHKWADFPGISVLADPNTGKWAALLMRQWDSDTGTEIQRCDIKCGRQTLWEIRKPYLSRPFRMDGDKWIGVVFDSSTEPDVVFRLFDRAVRSGEQRGCTIVLESPPTKPMIVCQDTALPAAGTRFTAVDLTIPEKIRQMLERYECKDESFAQKCRNFYRQGKFMEDYEDNAPWTGAYRCYFPTYQNLTVRQLRGYFTWRTRVRKGDFSPIPTSLAYLYLYELLNGIGTSSPEDTLKKMREFEEGFLDSGIGDPGIQSNLRRWMLEYAVLHDLPPALARRYADPAMLKKDEALAVLREPEKASDEEIFSALCVFAGKKLGESPVVSKDPERGKHLFAAVWRCASKTDSQDDSGLFTACFGKPRIFAWHPLSNAVYWEETRHSDVDYILDECRVYHCRGGAWQEERYNSLYFNRNKFHGLLRETDRLLRRFLKTGHYLRKKAEEAWAAPYAETVIEAERRAEEEAARPKITINLSSLEHIRQDALVTRDRLLTENEMEIEPAAAFGRDMQGTEEIRMPLPDGTARSTDGSATVTGDIRPSDGSATGSAGTHTAGSDLMAAADVKYSDSAPSVPDVPYRQILRSLLRGEPVQACIKAGHLMPSVVADAINEALFDEIGDNILECDGDIITLVEDYRDDVLQIFGGKSNE</sequence>
<dbReference type="InterPro" id="IPR038056">
    <property type="entry name" value="YjbR-like_sf"/>
</dbReference>
<dbReference type="Pfam" id="PF15615">
    <property type="entry name" value="TerB_C"/>
    <property type="match status" value="1"/>
</dbReference>
<accession>A0A9D1ERS6</accession>
<name>A0A9D1ERS6_9FIRM</name>
<evidence type="ECO:0000256" key="1">
    <source>
        <dbReference type="SAM" id="MobiDB-lite"/>
    </source>
</evidence>
<feature type="compositionally biased region" description="Polar residues" evidence="1">
    <location>
        <begin position="558"/>
        <end position="567"/>
    </location>
</feature>
<comment type="caution">
    <text evidence="4">The sequence shown here is derived from an EMBL/GenBank/DDBJ whole genome shotgun (WGS) entry which is preliminary data.</text>
</comment>
<proteinExistence type="predicted"/>
<feature type="region of interest" description="Disordered" evidence="1">
    <location>
        <begin position="534"/>
        <end position="567"/>
    </location>
</feature>
<dbReference type="SUPFAM" id="SSF142906">
    <property type="entry name" value="YjbR-like"/>
    <property type="match status" value="1"/>
</dbReference>